<dbReference type="InterPro" id="IPR001245">
    <property type="entry name" value="Ser-Thr/Tyr_kinase_cat_dom"/>
</dbReference>
<evidence type="ECO:0000256" key="6">
    <source>
        <dbReference type="ARBA" id="ARBA00022741"/>
    </source>
</evidence>
<dbReference type="InterPro" id="IPR045272">
    <property type="entry name" value="ANXUR1/2-like"/>
</dbReference>
<feature type="chain" id="PRO_5027843786" evidence="14">
    <location>
        <begin position="18"/>
        <end position="822"/>
    </location>
</feature>
<dbReference type="Gene3D" id="1.10.510.10">
    <property type="entry name" value="Transferase(Phosphotransferase) domain 1"/>
    <property type="match status" value="1"/>
</dbReference>
<organism evidence="16 17">
    <name type="scientific">Durio zibethinus</name>
    <name type="common">Durian</name>
    <dbReference type="NCBI Taxonomy" id="66656"/>
    <lineage>
        <taxon>Eukaryota</taxon>
        <taxon>Viridiplantae</taxon>
        <taxon>Streptophyta</taxon>
        <taxon>Embryophyta</taxon>
        <taxon>Tracheophyta</taxon>
        <taxon>Spermatophyta</taxon>
        <taxon>Magnoliopsida</taxon>
        <taxon>eudicotyledons</taxon>
        <taxon>Gunneridae</taxon>
        <taxon>Pentapetalae</taxon>
        <taxon>rosids</taxon>
        <taxon>malvids</taxon>
        <taxon>Malvales</taxon>
        <taxon>Malvaceae</taxon>
        <taxon>Helicteroideae</taxon>
        <taxon>Durio</taxon>
    </lineage>
</organism>
<evidence type="ECO:0000313" key="16">
    <source>
        <dbReference type="Proteomes" id="UP000515121"/>
    </source>
</evidence>
<evidence type="ECO:0000256" key="12">
    <source>
        <dbReference type="PROSITE-ProRule" id="PRU10141"/>
    </source>
</evidence>
<reference evidence="17" key="1">
    <citation type="submission" date="2025-08" db="UniProtKB">
        <authorList>
            <consortium name="RefSeq"/>
        </authorList>
    </citation>
    <scope>IDENTIFICATION</scope>
    <source>
        <tissue evidence="17">Fruit stalk</tissue>
    </source>
</reference>
<dbReference type="CDD" id="cd14066">
    <property type="entry name" value="STKc_IRAK"/>
    <property type="match status" value="1"/>
</dbReference>
<evidence type="ECO:0000256" key="3">
    <source>
        <dbReference type="ARBA" id="ARBA00022679"/>
    </source>
</evidence>
<sequence length="822" mass="91997">MLSFSFFLIVTHNSLVAISVDLPSSYEPTDTFSLDCSSDLASVIDRMGSLNPSKTNFYVVSKDYTREPSYSGKPQVCVHKKQFTYTFPISPGPKFIRLYFNPIPYSGFHISKALFSVSAGHYTLLKTSNDSYSESKLDADHSYTVKEYCINIDDQVLNVTFIPSRDVPDAFAFVSKIEVVSMPSNLYIREVVPLPLIGQPSLYYVKNSRALEMMHRLNIGGDLIPAHEDTGMCREWIPDASFLTTDESNTDIVNSHVQIKRSSVVPVYVAPEKVYASARTVAAGSNQGGARWLLPVDSGFYYLVRLHFCEISKKIHGVDQRVFHVYIKNQTAEDHADIFGWGHGDGIPVYRDYIVNFSEHTKGRKYLSLSIENSNDSIKTTEPAILNGLEIFKLSDFNDSLAGPFSFGMGKSSKQSRNNDVIDKALRIFPIFLCISIILAIIWQIVVVIDSKGQRETFMQSPSSDHCQSFSFDEVKLATNNFSEALLLGAGGYGKVYKGSINDGTNFVAIKRANPSSHQGLKEFHTEILLLSQLRHCHLVSLVGCCKEKKEMILVYDYMANGTLRDHLYKTKKPPLSWKRRLTICIGAARGLHYLHTGAKHKIIHRDVKSTNILLDENWVAKVSDFGLSKIGPNMLTQSNTHVTTMVKGSFGYMDPEYYKRQKLTEKSDVYSFGVVLFEVLCARPAVLQVTENMEEELEKVNLAEYALHCYRSGTLDQIIDPYLQGKIDPTCLKTFTDVARKCLADKGSERPTMGEVLWNLEQAWQQQESALFENDGNCGVADTNTAGGLPEILDVRGVHRNGSSDPTPGVEFSEIIVPIGR</sequence>
<dbReference type="InterPro" id="IPR017441">
    <property type="entry name" value="Protein_kinase_ATP_BS"/>
</dbReference>
<dbReference type="Gene3D" id="3.30.200.20">
    <property type="entry name" value="Phosphorylase Kinase, domain 1"/>
    <property type="match status" value="1"/>
</dbReference>
<evidence type="ECO:0000256" key="10">
    <source>
        <dbReference type="ARBA" id="ARBA00023136"/>
    </source>
</evidence>
<name>A0A6P5WVJ7_DURZI</name>
<dbReference type="GO" id="GO:0010038">
    <property type="term" value="P:response to metal ion"/>
    <property type="evidence" value="ECO:0007669"/>
    <property type="project" value="UniProtKB-ARBA"/>
</dbReference>
<keyword evidence="11" id="KW-0325">Glycoprotein</keyword>
<dbReference type="SMART" id="SM00220">
    <property type="entry name" value="S_TKc"/>
    <property type="match status" value="1"/>
</dbReference>
<keyword evidence="3" id="KW-0808">Transferase</keyword>
<dbReference type="InterPro" id="IPR000719">
    <property type="entry name" value="Prot_kinase_dom"/>
</dbReference>
<feature type="transmembrane region" description="Helical" evidence="13">
    <location>
        <begin position="428"/>
        <end position="449"/>
    </location>
</feature>
<proteinExistence type="predicted"/>
<dbReference type="KEGG" id="dzi:111277701"/>
<keyword evidence="6 12" id="KW-0547">Nucleotide-binding</keyword>
<keyword evidence="7" id="KW-0418">Kinase</keyword>
<evidence type="ECO:0000256" key="5">
    <source>
        <dbReference type="ARBA" id="ARBA00022729"/>
    </source>
</evidence>
<evidence type="ECO:0000256" key="14">
    <source>
        <dbReference type="SAM" id="SignalP"/>
    </source>
</evidence>
<dbReference type="GO" id="GO:0004714">
    <property type="term" value="F:transmembrane receptor protein tyrosine kinase activity"/>
    <property type="evidence" value="ECO:0007669"/>
    <property type="project" value="InterPro"/>
</dbReference>
<evidence type="ECO:0000256" key="13">
    <source>
        <dbReference type="SAM" id="Phobius"/>
    </source>
</evidence>
<dbReference type="PANTHER" id="PTHR27003:SF330">
    <property type="entry name" value="PROTEIN KINASE DOMAIN-CONTAINING PROTEIN"/>
    <property type="match status" value="1"/>
</dbReference>
<evidence type="ECO:0000313" key="17">
    <source>
        <dbReference type="RefSeq" id="XP_022719848.1"/>
    </source>
</evidence>
<feature type="binding site" evidence="12">
    <location>
        <position position="511"/>
    </location>
    <ligand>
        <name>ATP</name>
        <dbReference type="ChEBI" id="CHEBI:30616"/>
    </ligand>
</feature>
<protein>
    <submittedName>
        <fullName evidence="17">Receptor-like protein kinase FERONIA</fullName>
    </submittedName>
</protein>
<comment type="subcellular location">
    <subcellularLocation>
        <location evidence="1">Membrane</location>
        <topology evidence="1">Single-pass type I membrane protein</topology>
    </subcellularLocation>
</comment>
<keyword evidence="8 12" id="KW-0067">ATP-binding</keyword>
<dbReference type="Proteomes" id="UP000515121">
    <property type="component" value="Unplaced"/>
</dbReference>
<dbReference type="FunFam" id="2.60.120.430:FF:000003">
    <property type="entry name" value="FERONIA receptor-like kinase"/>
    <property type="match status" value="1"/>
</dbReference>
<evidence type="ECO:0000259" key="15">
    <source>
        <dbReference type="PROSITE" id="PS50011"/>
    </source>
</evidence>
<evidence type="ECO:0000256" key="2">
    <source>
        <dbReference type="ARBA" id="ARBA00022527"/>
    </source>
</evidence>
<dbReference type="SUPFAM" id="SSF56112">
    <property type="entry name" value="Protein kinase-like (PK-like)"/>
    <property type="match status" value="1"/>
</dbReference>
<dbReference type="InterPro" id="IPR011009">
    <property type="entry name" value="Kinase-like_dom_sf"/>
</dbReference>
<dbReference type="InterPro" id="IPR008271">
    <property type="entry name" value="Ser/Thr_kinase_AS"/>
</dbReference>
<dbReference type="OrthoDB" id="1564388at2759"/>
<dbReference type="GO" id="GO:0005886">
    <property type="term" value="C:plasma membrane"/>
    <property type="evidence" value="ECO:0007669"/>
    <property type="project" value="TreeGrafter"/>
</dbReference>
<dbReference type="GO" id="GO:0009506">
    <property type="term" value="C:plasmodesma"/>
    <property type="evidence" value="ECO:0007669"/>
    <property type="project" value="TreeGrafter"/>
</dbReference>
<evidence type="ECO:0000256" key="4">
    <source>
        <dbReference type="ARBA" id="ARBA00022692"/>
    </source>
</evidence>
<dbReference type="PROSITE" id="PS00108">
    <property type="entry name" value="PROTEIN_KINASE_ST"/>
    <property type="match status" value="1"/>
</dbReference>
<dbReference type="Gene3D" id="2.60.120.430">
    <property type="entry name" value="Galactose-binding lectin"/>
    <property type="match status" value="2"/>
</dbReference>
<dbReference type="FunFam" id="3.30.200.20:FF:000039">
    <property type="entry name" value="receptor-like protein kinase FERONIA"/>
    <property type="match status" value="1"/>
</dbReference>
<feature type="signal peptide" evidence="14">
    <location>
        <begin position="1"/>
        <end position="17"/>
    </location>
</feature>
<gene>
    <name evidence="17" type="primary">LOC111277701</name>
</gene>
<dbReference type="PROSITE" id="PS00107">
    <property type="entry name" value="PROTEIN_KINASE_ATP"/>
    <property type="match status" value="1"/>
</dbReference>
<feature type="domain" description="Protein kinase" evidence="15">
    <location>
        <begin position="482"/>
        <end position="766"/>
    </location>
</feature>
<dbReference type="AlphaFoldDB" id="A0A6P5WVJ7"/>
<evidence type="ECO:0000256" key="1">
    <source>
        <dbReference type="ARBA" id="ARBA00004479"/>
    </source>
</evidence>
<evidence type="ECO:0000256" key="7">
    <source>
        <dbReference type="ARBA" id="ARBA00022777"/>
    </source>
</evidence>
<evidence type="ECO:0000256" key="9">
    <source>
        <dbReference type="ARBA" id="ARBA00022989"/>
    </source>
</evidence>
<accession>A0A6P5WVJ7</accession>
<dbReference type="GO" id="GO:0005524">
    <property type="term" value="F:ATP binding"/>
    <property type="evidence" value="ECO:0007669"/>
    <property type="project" value="UniProtKB-UniRule"/>
</dbReference>
<dbReference type="PROSITE" id="PS50011">
    <property type="entry name" value="PROTEIN_KINASE_DOM"/>
    <property type="match status" value="1"/>
</dbReference>
<evidence type="ECO:0000256" key="8">
    <source>
        <dbReference type="ARBA" id="ARBA00022840"/>
    </source>
</evidence>
<keyword evidence="10 13" id="KW-0472">Membrane</keyword>
<dbReference type="FunFam" id="1.10.510.10:FF:000252">
    <property type="entry name" value="Receptor-like protein kinase FERONIA"/>
    <property type="match status" value="1"/>
</dbReference>
<keyword evidence="16" id="KW-1185">Reference proteome</keyword>
<dbReference type="InterPro" id="IPR024788">
    <property type="entry name" value="Malectin-like_Carb-bd_dom"/>
</dbReference>
<dbReference type="Pfam" id="PF07714">
    <property type="entry name" value="PK_Tyr_Ser-Thr"/>
    <property type="match status" value="1"/>
</dbReference>
<keyword evidence="5 14" id="KW-0732">Signal</keyword>
<dbReference type="Pfam" id="PF12819">
    <property type="entry name" value="Malectin_like"/>
    <property type="match status" value="1"/>
</dbReference>
<dbReference type="GO" id="GO:0004674">
    <property type="term" value="F:protein serine/threonine kinase activity"/>
    <property type="evidence" value="ECO:0007669"/>
    <property type="project" value="UniProtKB-KW"/>
</dbReference>
<keyword evidence="2" id="KW-0723">Serine/threonine-protein kinase</keyword>
<dbReference type="FunFam" id="2.60.120.430:FF:000007">
    <property type="entry name" value="FERONIA receptor-like kinase"/>
    <property type="match status" value="1"/>
</dbReference>
<keyword evidence="9 13" id="KW-1133">Transmembrane helix</keyword>
<dbReference type="PANTHER" id="PTHR27003">
    <property type="entry name" value="OS07G0166700 PROTEIN"/>
    <property type="match status" value="1"/>
</dbReference>
<keyword evidence="4 13" id="KW-0812">Transmembrane</keyword>
<dbReference type="GeneID" id="111277701"/>
<evidence type="ECO:0000256" key="11">
    <source>
        <dbReference type="ARBA" id="ARBA00023180"/>
    </source>
</evidence>
<dbReference type="RefSeq" id="XP_022719848.1">
    <property type="nucleotide sequence ID" value="XM_022864113.1"/>
</dbReference>